<evidence type="ECO:0000313" key="2">
    <source>
        <dbReference type="Proteomes" id="UP000821865"/>
    </source>
</evidence>
<organism evidence="1 2">
    <name type="scientific">Dermacentor silvarum</name>
    <name type="common">Tick</name>
    <dbReference type="NCBI Taxonomy" id="543639"/>
    <lineage>
        <taxon>Eukaryota</taxon>
        <taxon>Metazoa</taxon>
        <taxon>Ecdysozoa</taxon>
        <taxon>Arthropoda</taxon>
        <taxon>Chelicerata</taxon>
        <taxon>Arachnida</taxon>
        <taxon>Acari</taxon>
        <taxon>Parasitiformes</taxon>
        <taxon>Ixodida</taxon>
        <taxon>Ixodoidea</taxon>
        <taxon>Ixodidae</taxon>
        <taxon>Rhipicephalinae</taxon>
        <taxon>Dermacentor</taxon>
    </lineage>
</organism>
<comment type="caution">
    <text evidence="1">The sequence shown here is derived from an EMBL/GenBank/DDBJ whole genome shotgun (WGS) entry which is preliminary data.</text>
</comment>
<dbReference type="Proteomes" id="UP000821865">
    <property type="component" value="Chromosome 2"/>
</dbReference>
<sequence length="216" mass="24477">MAFRWPLLVAAAATAITVIPTALSINVNVDRVLQDDALSDVIANAAGVEFTRNFYIWNSSWWFWPEFYAGRIIGLGKELRQFGGCAFEIGDAAGATCDMDHVVLKLRYRWRVGVKDPSLEKNRQQSHPLHVIDAGSMTATMAGGPIQMTLQKDFEGNYFRAKEIDLGVIEIKDVVFRNSTITWKGEQVDTNDVVFQCRLRELLDYVLYKYFKDLIS</sequence>
<proteinExistence type="predicted"/>
<accession>A0ACB8DDP8</accession>
<dbReference type="EMBL" id="CM023471">
    <property type="protein sequence ID" value="KAH7966160.1"/>
    <property type="molecule type" value="Genomic_DNA"/>
</dbReference>
<keyword evidence="2" id="KW-1185">Reference proteome</keyword>
<protein>
    <submittedName>
        <fullName evidence="1">Uncharacterized protein</fullName>
    </submittedName>
</protein>
<name>A0ACB8DDP8_DERSI</name>
<gene>
    <name evidence="1" type="ORF">HPB49_014072</name>
</gene>
<evidence type="ECO:0000313" key="1">
    <source>
        <dbReference type="EMBL" id="KAH7966160.1"/>
    </source>
</evidence>
<reference evidence="1" key="1">
    <citation type="submission" date="2020-05" db="EMBL/GenBank/DDBJ databases">
        <title>Large-scale comparative analyses of tick genomes elucidate their genetic diversity and vector capacities.</title>
        <authorList>
            <person name="Jia N."/>
            <person name="Wang J."/>
            <person name="Shi W."/>
            <person name="Du L."/>
            <person name="Sun Y."/>
            <person name="Zhan W."/>
            <person name="Jiang J."/>
            <person name="Wang Q."/>
            <person name="Zhang B."/>
            <person name="Ji P."/>
            <person name="Sakyi L.B."/>
            <person name="Cui X."/>
            <person name="Yuan T."/>
            <person name="Jiang B."/>
            <person name="Yang W."/>
            <person name="Lam T.T.-Y."/>
            <person name="Chang Q."/>
            <person name="Ding S."/>
            <person name="Wang X."/>
            <person name="Zhu J."/>
            <person name="Ruan X."/>
            <person name="Zhao L."/>
            <person name="Wei J."/>
            <person name="Que T."/>
            <person name="Du C."/>
            <person name="Cheng J."/>
            <person name="Dai P."/>
            <person name="Han X."/>
            <person name="Huang E."/>
            <person name="Gao Y."/>
            <person name="Liu J."/>
            <person name="Shao H."/>
            <person name="Ye R."/>
            <person name="Li L."/>
            <person name="Wei W."/>
            <person name="Wang X."/>
            <person name="Wang C."/>
            <person name="Yang T."/>
            <person name="Huo Q."/>
            <person name="Li W."/>
            <person name="Guo W."/>
            <person name="Chen H."/>
            <person name="Zhou L."/>
            <person name="Ni X."/>
            <person name="Tian J."/>
            <person name="Zhou Y."/>
            <person name="Sheng Y."/>
            <person name="Liu T."/>
            <person name="Pan Y."/>
            <person name="Xia L."/>
            <person name="Li J."/>
            <person name="Zhao F."/>
            <person name="Cao W."/>
        </authorList>
    </citation>
    <scope>NUCLEOTIDE SEQUENCE</scope>
    <source>
        <strain evidence="1">Dsil-2018</strain>
    </source>
</reference>